<gene>
    <name evidence="2" type="ORF">K457DRAFT_123776</name>
</gene>
<dbReference type="Proteomes" id="UP000078512">
    <property type="component" value="Unassembled WGS sequence"/>
</dbReference>
<protein>
    <submittedName>
        <fullName evidence="2">Uncharacterized protein</fullName>
    </submittedName>
</protein>
<proteinExistence type="predicted"/>
<evidence type="ECO:0000313" key="3">
    <source>
        <dbReference type="Proteomes" id="UP000078512"/>
    </source>
</evidence>
<accession>A0A197K340</accession>
<organism evidence="2 3">
    <name type="scientific">Linnemannia elongata AG-77</name>
    <dbReference type="NCBI Taxonomy" id="1314771"/>
    <lineage>
        <taxon>Eukaryota</taxon>
        <taxon>Fungi</taxon>
        <taxon>Fungi incertae sedis</taxon>
        <taxon>Mucoromycota</taxon>
        <taxon>Mortierellomycotina</taxon>
        <taxon>Mortierellomycetes</taxon>
        <taxon>Mortierellales</taxon>
        <taxon>Mortierellaceae</taxon>
        <taxon>Linnemannia</taxon>
    </lineage>
</organism>
<dbReference type="EMBL" id="KV442027">
    <property type="protein sequence ID" value="OAQ31900.1"/>
    <property type="molecule type" value="Genomic_DNA"/>
</dbReference>
<dbReference type="OrthoDB" id="2423195at2759"/>
<dbReference type="AlphaFoldDB" id="A0A197K340"/>
<evidence type="ECO:0000313" key="2">
    <source>
        <dbReference type="EMBL" id="OAQ31900.1"/>
    </source>
</evidence>
<keyword evidence="3" id="KW-1185">Reference proteome</keyword>
<sequence>MTNNNQRCSRVAESFARAKDALLQSLSKTWFSPCPVLTRSIDKRVTMQDGVLIGDLGEIASLYHIPWRHQSIWKEAIKPAEDALAFFGQSLVERSVRQSSPLSQSSQRSERKNAPALSYPSPPFSPSEEELSQAIRTLSVKDSVRADEAIMLHNAGSSSLILSSVLHLAMQAMHAVGVESGWYWFVGDLINCCQLYNLQYNKMALDRGDTSTASIASKMVLEGFYRKADWMTERPLGGMGSTKDYMKAVQEFEQAFRAELSEHRGDDLGGTREWALVGLEEKVMALLQGATLQHEE</sequence>
<reference evidence="2 3" key="1">
    <citation type="submission" date="2016-05" db="EMBL/GenBank/DDBJ databases">
        <title>Genome sequencing reveals origins of a unique bacterial endosymbiosis in the earliest lineages of terrestrial Fungi.</title>
        <authorList>
            <consortium name="DOE Joint Genome Institute"/>
            <person name="Uehling J."/>
            <person name="Gryganskyi A."/>
            <person name="Hameed K."/>
            <person name="Tschaplinski T."/>
            <person name="Misztal P."/>
            <person name="Wu S."/>
            <person name="Desiro A."/>
            <person name="Vande Pol N."/>
            <person name="Du Z.-Y."/>
            <person name="Zienkiewicz A."/>
            <person name="Zienkiewicz K."/>
            <person name="Morin E."/>
            <person name="Tisserant E."/>
            <person name="Splivallo R."/>
            <person name="Hainaut M."/>
            <person name="Henrissat B."/>
            <person name="Ohm R."/>
            <person name="Kuo A."/>
            <person name="Yan J."/>
            <person name="Lipzen A."/>
            <person name="Nolan M."/>
            <person name="Labutti K."/>
            <person name="Barry K."/>
            <person name="Goldstein A."/>
            <person name="Labbe J."/>
            <person name="Schadt C."/>
            <person name="Tuskan G."/>
            <person name="Grigoriev I."/>
            <person name="Martin F."/>
            <person name="Vilgalys R."/>
            <person name="Bonito G."/>
        </authorList>
    </citation>
    <scope>NUCLEOTIDE SEQUENCE [LARGE SCALE GENOMIC DNA]</scope>
    <source>
        <strain evidence="2 3">AG-77</strain>
    </source>
</reference>
<feature type="region of interest" description="Disordered" evidence="1">
    <location>
        <begin position="98"/>
        <end position="128"/>
    </location>
</feature>
<name>A0A197K340_9FUNG</name>
<evidence type="ECO:0000256" key="1">
    <source>
        <dbReference type="SAM" id="MobiDB-lite"/>
    </source>
</evidence>
<feature type="compositionally biased region" description="Low complexity" evidence="1">
    <location>
        <begin position="98"/>
        <end position="107"/>
    </location>
</feature>